<keyword evidence="2" id="KW-1185">Reference proteome</keyword>
<evidence type="ECO:0000313" key="2">
    <source>
        <dbReference type="Proteomes" id="UP000029052"/>
    </source>
</evidence>
<dbReference type="STRING" id="1692.BMAGN_1176"/>
<reference evidence="1 2" key="1">
    <citation type="submission" date="2014-03" db="EMBL/GenBank/DDBJ databases">
        <title>Genomics of Bifidobacteria.</title>
        <authorList>
            <person name="Ventura M."/>
            <person name="Milani C."/>
            <person name="Lugli G.A."/>
        </authorList>
    </citation>
    <scope>NUCLEOTIDE SEQUENCE [LARGE SCALE GENOMIC DNA]</scope>
    <source>
        <strain evidence="1 2">LMG 11591</strain>
    </source>
</reference>
<comment type="caution">
    <text evidence="1">The sequence shown here is derived from an EMBL/GenBank/DDBJ whole genome shotgun (WGS) entry which is preliminary data.</text>
</comment>
<dbReference type="eggNOG" id="COG4279">
    <property type="taxonomic scope" value="Bacteria"/>
</dbReference>
<protein>
    <submittedName>
        <fullName evidence="1">Uncharacterized protein</fullName>
    </submittedName>
</protein>
<dbReference type="Proteomes" id="UP000029052">
    <property type="component" value="Unassembled WGS sequence"/>
</dbReference>
<accession>A0A087BEL9</accession>
<organism evidence="1 2">
    <name type="scientific">Bifidobacterium magnum</name>
    <dbReference type="NCBI Taxonomy" id="1692"/>
    <lineage>
        <taxon>Bacteria</taxon>
        <taxon>Bacillati</taxon>
        <taxon>Actinomycetota</taxon>
        <taxon>Actinomycetes</taxon>
        <taxon>Bifidobacteriales</taxon>
        <taxon>Bifidobacteriaceae</taxon>
        <taxon>Bifidobacterium</taxon>
    </lineage>
</organism>
<name>A0A087BEL9_9BIFI</name>
<gene>
    <name evidence="1" type="ORF">BMAGN_1176</name>
</gene>
<dbReference type="EMBL" id="JGZB01000001">
    <property type="protein sequence ID" value="KFI69469.1"/>
    <property type="molecule type" value="Genomic_DNA"/>
</dbReference>
<sequence>MSPEFSSSNESWEWEKELENYSAARWRAPMYLWTNLIQRCALEVERTMEDEPVPTAEDVEDLVMPPMSWYYQSLEEQGCAPDMQALDPMANVPTFEADSQAMSGVVAAVEQSDSSTRWLDAVCAVTYAIELGCKFLGTIADRNCEAYDMMMSQIFRLRIYMDSVARHADIDTSIKALAMVGDVVCSRAMILYPNLMVEMLACSLSFANWEDTRAVAYSALNRAMTYMRSVARYCDIFGSDSPLASYDTVSWMDQRPLEAEQIEALLDYVQQTSEAQEFSPQETQERMALVMSWILFEQRVAYLRHDMYQLCGDYEAADAMELAEEA</sequence>
<dbReference type="AlphaFoldDB" id="A0A087BEL9"/>
<evidence type="ECO:0000313" key="1">
    <source>
        <dbReference type="EMBL" id="KFI69469.1"/>
    </source>
</evidence>
<dbReference type="RefSeq" id="WP_022859873.1">
    <property type="nucleotide sequence ID" value="NZ_JGZB01000001.1"/>
</dbReference>
<proteinExistence type="predicted"/>